<evidence type="ECO:0000313" key="4">
    <source>
        <dbReference type="EMBL" id="VYU10660.1"/>
    </source>
</evidence>
<feature type="domain" description="SLH" evidence="3">
    <location>
        <begin position="22"/>
        <end position="85"/>
    </location>
</feature>
<dbReference type="Pfam" id="PF00395">
    <property type="entry name" value="SLH"/>
    <property type="match status" value="1"/>
</dbReference>
<dbReference type="InterPro" id="IPR001119">
    <property type="entry name" value="SLH_dom"/>
</dbReference>
<sequence>MKKKTFSLSILLALLSTAPVLATNPFSDVASDHWAFQSVAALAEANIIKGYPDSTFKGTQNITRYELAQMVGQAIANQKNTTAEQQAIINKLSNEFSSELKALGIRLDNLNEKIGNVKTSGDIRLRYRGSEEKGVFKTNSKSKFDYRARIQFDTNIAKNTSAIIRIRTGNTKGDPEFGNTLNNDIAFDRLAINHKFNTANTISLGRTGLRLGEGLAYSNEPFDGIIFSTKFNTTQLELGYGALTSFYASTFPASKNSKRTKIVPNLSTDENPTLTVIQIRQTFSKNIAVAGYYLVGNQNIDTDFYGVSADIKVAPMLGLSGEWIKAKDFSNATAWVAGISYGNYTLSKANSWDLKLQYFDEDINSPVFTSRFAQAWLYDYKGWLATVDYALDKNLGLSAFYGFGSKNQNGQSLGNYYRAEFNLKF</sequence>
<protein>
    <submittedName>
        <fullName evidence="4">Outer membrane protein alpha</fullName>
    </submittedName>
</protein>
<keyword evidence="2" id="KW-0732">Signal</keyword>
<keyword evidence="1" id="KW-0175">Coiled coil</keyword>
<organism evidence="4">
    <name type="scientific">Veillonella ratti</name>
    <dbReference type="NCBI Taxonomy" id="103892"/>
    <lineage>
        <taxon>Bacteria</taxon>
        <taxon>Bacillati</taxon>
        <taxon>Bacillota</taxon>
        <taxon>Negativicutes</taxon>
        <taxon>Veillonellales</taxon>
        <taxon>Veillonellaceae</taxon>
        <taxon>Veillonella</taxon>
    </lineage>
</organism>
<dbReference type="InterPro" id="IPR008439">
    <property type="entry name" value="Campylo_MOMP"/>
</dbReference>
<evidence type="ECO:0000256" key="2">
    <source>
        <dbReference type="SAM" id="SignalP"/>
    </source>
</evidence>
<proteinExistence type="predicted"/>
<evidence type="ECO:0000259" key="3">
    <source>
        <dbReference type="PROSITE" id="PS51272"/>
    </source>
</evidence>
<evidence type="ECO:0000256" key="1">
    <source>
        <dbReference type="SAM" id="Coils"/>
    </source>
</evidence>
<feature type="signal peptide" evidence="2">
    <location>
        <begin position="1"/>
        <end position="22"/>
    </location>
</feature>
<feature type="chain" id="PRO_5026718622" evidence="2">
    <location>
        <begin position="23"/>
        <end position="425"/>
    </location>
</feature>
<gene>
    <name evidence="4" type="primary">omp-alpha_1</name>
    <name evidence="4" type="ORF">VRLFYP33_01265</name>
</gene>
<feature type="coiled-coil region" evidence="1">
    <location>
        <begin position="75"/>
        <end position="113"/>
    </location>
</feature>
<accession>A0A6N3C1D4</accession>
<dbReference type="PANTHER" id="PTHR43308">
    <property type="entry name" value="OUTER MEMBRANE PROTEIN ALPHA-RELATED"/>
    <property type="match status" value="1"/>
</dbReference>
<reference evidence="4" key="1">
    <citation type="submission" date="2019-11" db="EMBL/GenBank/DDBJ databases">
        <authorList>
            <person name="Feng L."/>
        </authorList>
    </citation>
    <scope>NUCLEOTIDE SEQUENCE</scope>
    <source>
        <strain evidence="4">VrattiLFYP33</strain>
    </source>
</reference>
<dbReference type="EMBL" id="CACRUX010000049">
    <property type="protein sequence ID" value="VYU10660.1"/>
    <property type="molecule type" value="Genomic_DNA"/>
</dbReference>
<dbReference type="PROSITE" id="PS51272">
    <property type="entry name" value="SLH"/>
    <property type="match status" value="1"/>
</dbReference>
<dbReference type="InterPro" id="IPR051465">
    <property type="entry name" value="Cell_Envelope_Struct_Comp"/>
</dbReference>
<dbReference type="AlphaFoldDB" id="A0A6N3C1D4"/>
<name>A0A6N3C1D4_9FIRM</name>
<dbReference type="SUPFAM" id="SSF56935">
    <property type="entry name" value="Porins"/>
    <property type="match status" value="1"/>
</dbReference>
<dbReference type="RefSeq" id="WP_021841527.1">
    <property type="nucleotide sequence ID" value="NZ_CACRUX010000049.1"/>
</dbReference>
<dbReference type="Pfam" id="PF05538">
    <property type="entry name" value="Campylo_MOMP"/>
    <property type="match status" value="1"/>
</dbReference>